<feature type="transmembrane region" description="Helical" evidence="10">
    <location>
        <begin position="145"/>
        <end position="164"/>
    </location>
</feature>
<accession>A0ABT5X5W1</accession>
<dbReference type="Pfam" id="PF00999">
    <property type="entry name" value="Na_H_Exchanger"/>
    <property type="match status" value="1"/>
</dbReference>
<feature type="transmembrane region" description="Helical" evidence="10">
    <location>
        <begin position="170"/>
        <end position="190"/>
    </location>
</feature>
<evidence type="ECO:0000256" key="7">
    <source>
        <dbReference type="ARBA" id="ARBA00023065"/>
    </source>
</evidence>
<evidence type="ECO:0000313" key="12">
    <source>
        <dbReference type="EMBL" id="MDF0590085.1"/>
    </source>
</evidence>
<dbReference type="RefSeq" id="WP_316965846.1">
    <property type="nucleotide sequence ID" value="NZ_JARFPK010000007.1"/>
</dbReference>
<feature type="transmembrane region" description="Helical" evidence="10">
    <location>
        <begin position="83"/>
        <end position="105"/>
    </location>
</feature>
<evidence type="ECO:0000256" key="5">
    <source>
        <dbReference type="ARBA" id="ARBA00022989"/>
    </source>
</evidence>
<organism evidence="12 13">
    <name type="scientific">Candidatus Methanocrinis natronophilus</name>
    <dbReference type="NCBI Taxonomy" id="3033396"/>
    <lineage>
        <taxon>Archaea</taxon>
        <taxon>Methanobacteriati</taxon>
        <taxon>Methanobacteriota</taxon>
        <taxon>Stenosarchaea group</taxon>
        <taxon>Methanomicrobia</taxon>
        <taxon>Methanotrichales</taxon>
        <taxon>Methanotrichaceae</taxon>
        <taxon>Methanocrinis</taxon>
    </lineage>
</organism>
<keyword evidence="7" id="KW-0406">Ion transport</keyword>
<evidence type="ECO:0000256" key="8">
    <source>
        <dbReference type="ARBA" id="ARBA00023136"/>
    </source>
</evidence>
<keyword evidence="9" id="KW-0739">Sodium transport</keyword>
<feature type="transmembrane region" description="Helical" evidence="10">
    <location>
        <begin position="30"/>
        <end position="48"/>
    </location>
</feature>
<dbReference type="PANTHER" id="PTHR43562:SF3">
    <property type="entry name" value="SODIUM ION_PROTON EXCHANGER (EUROFUNG)"/>
    <property type="match status" value="1"/>
</dbReference>
<protein>
    <submittedName>
        <fullName evidence="12">Cation:proton antiporter</fullName>
    </submittedName>
</protein>
<keyword evidence="2" id="KW-0813">Transport</keyword>
<evidence type="ECO:0000256" key="1">
    <source>
        <dbReference type="ARBA" id="ARBA00004141"/>
    </source>
</evidence>
<keyword evidence="3" id="KW-0050">Antiport</keyword>
<reference evidence="12 13" key="1">
    <citation type="submission" date="2023-03" db="EMBL/GenBank/DDBJ databases">
        <title>WGS of Methanotrichaceae archaeon Mx.</title>
        <authorList>
            <person name="Sorokin D.Y."/>
            <person name="Merkel A.Y."/>
        </authorList>
    </citation>
    <scope>NUCLEOTIDE SEQUENCE [LARGE SCALE GENOMIC DNA]</scope>
    <source>
        <strain evidence="12 13">Mx</strain>
    </source>
</reference>
<evidence type="ECO:0000256" key="9">
    <source>
        <dbReference type="ARBA" id="ARBA00023201"/>
    </source>
</evidence>
<evidence type="ECO:0000256" key="3">
    <source>
        <dbReference type="ARBA" id="ARBA00022449"/>
    </source>
</evidence>
<proteinExistence type="predicted"/>
<name>A0ABT5X5W1_9EURY</name>
<feature type="transmembrane region" description="Helical" evidence="10">
    <location>
        <begin position="111"/>
        <end position="133"/>
    </location>
</feature>
<evidence type="ECO:0000256" key="2">
    <source>
        <dbReference type="ARBA" id="ARBA00022448"/>
    </source>
</evidence>
<keyword evidence="6" id="KW-0915">Sodium</keyword>
<feature type="transmembrane region" description="Helical" evidence="10">
    <location>
        <begin position="343"/>
        <end position="361"/>
    </location>
</feature>
<comment type="caution">
    <text evidence="12">The sequence shown here is derived from an EMBL/GenBank/DDBJ whole genome shotgun (WGS) entry which is preliminary data.</text>
</comment>
<keyword evidence="5 10" id="KW-1133">Transmembrane helix</keyword>
<evidence type="ECO:0000256" key="4">
    <source>
        <dbReference type="ARBA" id="ARBA00022692"/>
    </source>
</evidence>
<dbReference type="EMBL" id="JARFPK010000007">
    <property type="protein sequence ID" value="MDF0590085.1"/>
    <property type="molecule type" value="Genomic_DNA"/>
</dbReference>
<dbReference type="Proteomes" id="UP001220010">
    <property type="component" value="Unassembled WGS sequence"/>
</dbReference>
<gene>
    <name evidence="12" type="ORF">P0O15_02690</name>
</gene>
<keyword evidence="13" id="KW-1185">Reference proteome</keyword>
<evidence type="ECO:0000259" key="11">
    <source>
        <dbReference type="Pfam" id="PF00999"/>
    </source>
</evidence>
<feature type="transmembrane region" description="Helical" evidence="10">
    <location>
        <begin position="6"/>
        <end position="23"/>
    </location>
</feature>
<keyword evidence="8 10" id="KW-0472">Membrane</keyword>
<keyword evidence="4 10" id="KW-0812">Transmembrane</keyword>
<comment type="subcellular location">
    <subcellularLocation>
        <location evidence="1">Membrane</location>
        <topology evidence="1">Multi-pass membrane protein</topology>
    </subcellularLocation>
</comment>
<sequence length="371" mass="39871">MAVDLYSTALIAAVVVLTGILSIRLRISSSILEAGAGIILASVLGVGIEAWLDFLATFGGLMLTFLAGAEVDLYLLRNSAKQSFTIGSMAFAVPLIGEVAFLSLFTDWSTLAVLAASIALTTTSVAVVYSVLLEYELMDLKASRMIIAATFVNDILTLIAITLISPSFNFYTIAFLLIIAFLILVLPKILEYVVESYGKRAVELELRFIFAAMLGVSFIADVGKLHAVFGAFVLGLVFANCIHSYSDILPKIRSVTFSLLSPAFFLRAGMLISISAVAQNIGIILGLLGVKMLSKFIGTYYFNKKWIPEAPIFSTMLLSTGLTVGTITATLGRDLGFLDQTQFSIAITTVILSAIVPTLIAKRFVPDKSVK</sequence>
<evidence type="ECO:0000256" key="10">
    <source>
        <dbReference type="SAM" id="Phobius"/>
    </source>
</evidence>
<dbReference type="InterPro" id="IPR006153">
    <property type="entry name" value="Cation/H_exchanger_TM"/>
</dbReference>
<dbReference type="InterPro" id="IPR038770">
    <property type="entry name" value="Na+/solute_symporter_sf"/>
</dbReference>
<feature type="transmembrane region" description="Helical" evidence="10">
    <location>
        <begin position="310"/>
        <end position="331"/>
    </location>
</feature>
<feature type="domain" description="Cation/H+ exchanger transmembrane" evidence="11">
    <location>
        <begin position="14"/>
        <end position="362"/>
    </location>
</feature>
<feature type="transmembrane region" description="Helical" evidence="10">
    <location>
        <begin position="54"/>
        <end position="76"/>
    </location>
</feature>
<evidence type="ECO:0000256" key="6">
    <source>
        <dbReference type="ARBA" id="ARBA00023053"/>
    </source>
</evidence>
<feature type="transmembrane region" description="Helical" evidence="10">
    <location>
        <begin position="202"/>
        <end position="220"/>
    </location>
</feature>
<dbReference type="PANTHER" id="PTHR43562">
    <property type="entry name" value="NAPA-TYPE SODIUM/HYDROGEN ANTIPORTER"/>
    <property type="match status" value="1"/>
</dbReference>
<dbReference type="Gene3D" id="1.20.1530.20">
    <property type="match status" value="1"/>
</dbReference>
<evidence type="ECO:0000313" key="13">
    <source>
        <dbReference type="Proteomes" id="UP001220010"/>
    </source>
</evidence>